<proteinExistence type="predicted"/>
<dbReference type="EMBL" id="QEOB01000002">
    <property type="protein sequence ID" value="PVX86339.1"/>
    <property type="molecule type" value="Genomic_DNA"/>
</dbReference>
<protein>
    <submittedName>
        <fullName evidence="2">Uncharacterized protein</fullName>
    </submittedName>
</protein>
<comment type="caution">
    <text evidence="2">The sequence shown here is derived from an EMBL/GenBank/DDBJ whole genome shotgun (WGS) entry which is preliminary data.</text>
</comment>
<organism evidence="2 3">
    <name type="scientific">Paraburkholderia unamae</name>
    <dbReference type="NCBI Taxonomy" id="219649"/>
    <lineage>
        <taxon>Bacteria</taxon>
        <taxon>Pseudomonadati</taxon>
        <taxon>Pseudomonadota</taxon>
        <taxon>Betaproteobacteria</taxon>
        <taxon>Burkholderiales</taxon>
        <taxon>Burkholderiaceae</taxon>
        <taxon>Paraburkholderia</taxon>
    </lineage>
</organism>
<keyword evidence="3" id="KW-1185">Reference proteome</keyword>
<evidence type="ECO:0000313" key="3">
    <source>
        <dbReference type="Proteomes" id="UP000245712"/>
    </source>
</evidence>
<feature type="region of interest" description="Disordered" evidence="1">
    <location>
        <begin position="124"/>
        <end position="143"/>
    </location>
</feature>
<dbReference type="RefSeq" id="WP_116609791.1">
    <property type="nucleotide sequence ID" value="NZ_QEOB01000002.1"/>
</dbReference>
<gene>
    <name evidence="2" type="ORF">C7402_102175</name>
</gene>
<dbReference type="Proteomes" id="UP000245712">
    <property type="component" value="Unassembled WGS sequence"/>
</dbReference>
<reference evidence="2 3" key="1">
    <citation type="submission" date="2018-05" db="EMBL/GenBank/DDBJ databases">
        <title>Genomic Encyclopedia of Type Strains, Phase IV (KMG-V): Genome sequencing to study the core and pangenomes of soil and plant-associated prokaryotes.</title>
        <authorList>
            <person name="Whitman W."/>
        </authorList>
    </citation>
    <scope>NUCLEOTIDE SEQUENCE [LARGE SCALE GENOMIC DNA]</scope>
    <source>
        <strain evidence="2 3">SCZa-39</strain>
    </source>
</reference>
<accession>A0ABX5KZ01</accession>
<sequence length="143" mass="16333">MAEAWQFQIRITVAPDLAEALRAHAQDERRDVIEAVLRERNATLTCQFDAFAGYVEEAERMGRDRYPLYQWTKDTIANPEKKAKYLKSYAVYVGGEPVYDKDIADWLYARLTALADQAGIESVNRFDTNPANNPQPPQPPARQ</sequence>
<feature type="compositionally biased region" description="Pro residues" evidence="1">
    <location>
        <begin position="133"/>
        <end position="143"/>
    </location>
</feature>
<evidence type="ECO:0000313" key="2">
    <source>
        <dbReference type="EMBL" id="PVX86339.1"/>
    </source>
</evidence>
<evidence type="ECO:0000256" key="1">
    <source>
        <dbReference type="SAM" id="MobiDB-lite"/>
    </source>
</evidence>
<name>A0ABX5KZ01_9BURK</name>